<evidence type="ECO:0000313" key="3">
    <source>
        <dbReference type="Proteomes" id="UP000463857"/>
    </source>
</evidence>
<protein>
    <submittedName>
        <fullName evidence="2">Uncharacterized protein</fullName>
    </submittedName>
</protein>
<evidence type="ECO:0000313" key="2">
    <source>
        <dbReference type="EMBL" id="QHC00750.1"/>
    </source>
</evidence>
<dbReference type="InParanoid" id="A0A7L4YNL7"/>
<dbReference type="OrthoDB" id="5191521at2"/>
<evidence type="ECO:0000256" key="1">
    <source>
        <dbReference type="SAM" id="Phobius"/>
    </source>
</evidence>
<keyword evidence="1" id="KW-1133">Transmembrane helix</keyword>
<keyword evidence="3" id="KW-1185">Reference proteome</keyword>
<proteinExistence type="predicted"/>
<dbReference type="KEGG" id="eke:EK0264_10920"/>
<dbReference type="AlphaFoldDB" id="A0A7L4YNL7"/>
<feature type="transmembrane region" description="Helical" evidence="1">
    <location>
        <begin position="45"/>
        <end position="70"/>
    </location>
</feature>
<keyword evidence="1" id="KW-0472">Membrane</keyword>
<keyword evidence="1" id="KW-0812">Transmembrane</keyword>
<dbReference type="RefSeq" id="WP_159545542.1">
    <property type="nucleotide sequence ID" value="NZ_CP047156.1"/>
</dbReference>
<feature type="transmembrane region" description="Helical" evidence="1">
    <location>
        <begin position="21"/>
        <end position="39"/>
    </location>
</feature>
<dbReference type="Proteomes" id="UP000463857">
    <property type="component" value="Chromosome"/>
</dbReference>
<reference evidence="2 3" key="1">
    <citation type="journal article" date="2018" name="Int. J. Syst. Evol. Microbiol.">
        <title>Epidermidibacterium keratini gen. nov., sp. nov., a member of the family Sporichthyaceae, isolated from keratin epidermis.</title>
        <authorList>
            <person name="Lee D.G."/>
            <person name="Trujillo M.E."/>
            <person name="Kang S."/>
            <person name="Nam J.J."/>
            <person name="Kim Y.J."/>
        </authorList>
    </citation>
    <scope>NUCLEOTIDE SEQUENCE [LARGE SCALE GENOMIC DNA]</scope>
    <source>
        <strain evidence="2 3">EPI-7</strain>
    </source>
</reference>
<dbReference type="EMBL" id="CP047156">
    <property type="protein sequence ID" value="QHC00750.1"/>
    <property type="molecule type" value="Genomic_DNA"/>
</dbReference>
<sequence>MSGPAADDRRTREHEKAKDRAFTIAIVLGVALIVAGAVITLQGGLWILLGVLLFMIGGSFAFASIIGFYYRRSARRALAAHPWREVGVGVLVEPAGRKGRSLLEVRGHRNQITATGLDSDVLHKIKRVGRLEYAGDLDSGGMIFVRLPDAEEIYIATVR</sequence>
<accession>A0A7L4YNL7</accession>
<gene>
    <name evidence="2" type="ORF">EK0264_10920</name>
</gene>
<name>A0A7L4YNL7_9ACTN</name>
<organism evidence="2 3">
    <name type="scientific">Epidermidibacterium keratini</name>
    <dbReference type="NCBI Taxonomy" id="1891644"/>
    <lineage>
        <taxon>Bacteria</taxon>
        <taxon>Bacillati</taxon>
        <taxon>Actinomycetota</taxon>
        <taxon>Actinomycetes</taxon>
        <taxon>Sporichthyales</taxon>
        <taxon>Sporichthyaceae</taxon>
        <taxon>Epidermidibacterium</taxon>
    </lineage>
</organism>